<feature type="transmembrane region" description="Helical" evidence="2">
    <location>
        <begin position="29"/>
        <end position="53"/>
    </location>
</feature>
<evidence type="ECO:0000256" key="2">
    <source>
        <dbReference type="SAM" id="Phobius"/>
    </source>
</evidence>
<dbReference type="GeneID" id="27675698"/>
<accession>A0A0A2JK58</accession>
<dbReference type="PhylomeDB" id="A0A0A2JK58"/>
<keyword evidence="4" id="KW-1185">Reference proteome</keyword>
<keyword evidence="2" id="KW-0472">Membrane</keyword>
<dbReference type="OrthoDB" id="4311686at2759"/>
<comment type="caution">
    <text evidence="3">The sequence shown here is derived from an EMBL/GenBank/DDBJ whole genome shotgun (WGS) entry which is preliminary data.</text>
</comment>
<reference evidence="3 4" key="1">
    <citation type="journal article" date="2015" name="Mol. Plant Microbe Interact.">
        <title>Genome, transcriptome, and functional analyses of Penicillium expansum provide new insights into secondary metabolism and pathogenicity.</title>
        <authorList>
            <person name="Ballester A.R."/>
            <person name="Marcet-Houben M."/>
            <person name="Levin E."/>
            <person name="Sela N."/>
            <person name="Selma-Lazaro C."/>
            <person name="Carmona L."/>
            <person name="Wisniewski M."/>
            <person name="Droby S."/>
            <person name="Gonzalez-Candelas L."/>
            <person name="Gabaldon T."/>
        </authorList>
    </citation>
    <scope>NUCLEOTIDE SEQUENCE [LARGE SCALE GENOMIC DNA]</scope>
    <source>
        <strain evidence="3 4">MD-8</strain>
    </source>
</reference>
<dbReference type="RefSeq" id="XP_016597401.1">
    <property type="nucleotide sequence ID" value="XM_016740279.1"/>
</dbReference>
<name>A0A0A2JK58_PENEN</name>
<dbReference type="Proteomes" id="UP000030143">
    <property type="component" value="Unassembled WGS sequence"/>
</dbReference>
<evidence type="ECO:0000256" key="1">
    <source>
        <dbReference type="SAM" id="MobiDB-lite"/>
    </source>
</evidence>
<protein>
    <submittedName>
        <fullName evidence="3">Uncharacterized protein</fullName>
    </submittedName>
</protein>
<gene>
    <name evidence="3" type="ORF">PEX2_030040</name>
</gene>
<dbReference type="AlphaFoldDB" id="A0A0A2JK58"/>
<feature type="compositionally biased region" description="Basic and acidic residues" evidence="1">
    <location>
        <begin position="101"/>
        <end position="117"/>
    </location>
</feature>
<sequence length="139" mass="15464">MLPTLLTVFRRDCNGDETMSSCTKPTSSAITVGIPAAISGVIFLTAMIVLIILRRRRIQFENREDLEDRKRKSGFYARYATQRFGTEGAPPSNGRANAPNSRRDSDDSLFDFKEDYGPYHLAPIPSPEAPKPVATRTVV</sequence>
<evidence type="ECO:0000313" key="4">
    <source>
        <dbReference type="Proteomes" id="UP000030143"/>
    </source>
</evidence>
<dbReference type="EMBL" id="JQFZ01000202">
    <property type="protein sequence ID" value="KGO55186.1"/>
    <property type="molecule type" value="Genomic_DNA"/>
</dbReference>
<dbReference type="VEuPathDB" id="FungiDB:PEXP_043810"/>
<keyword evidence="2" id="KW-0812">Transmembrane</keyword>
<feature type="region of interest" description="Disordered" evidence="1">
    <location>
        <begin position="81"/>
        <end position="139"/>
    </location>
</feature>
<keyword evidence="2" id="KW-1133">Transmembrane helix</keyword>
<dbReference type="HOGENOM" id="CLU_129991_0_0_1"/>
<proteinExistence type="predicted"/>
<organism evidence="3 4">
    <name type="scientific">Penicillium expansum</name>
    <name type="common">Blue mold rot fungus</name>
    <dbReference type="NCBI Taxonomy" id="27334"/>
    <lineage>
        <taxon>Eukaryota</taxon>
        <taxon>Fungi</taxon>
        <taxon>Dikarya</taxon>
        <taxon>Ascomycota</taxon>
        <taxon>Pezizomycotina</taxon>
        <taxon>Eurotiomycetes</taxon>
        <taxon>Eurotiomycetidae</taxon>
        <taxon>Eurotiales</taxon>
        <taxon>Aspergillaceae</taxon>
        <taxon>Penicillium</taxon>
    </lineage>
</organism>
<evidence type="ECO:0000313" key="3">
    <source>
        <dbReference type="EMBL" id="KGO55186.1"/>
    </source>
</evidence>